<dbReference type="PANTHER" id="PTHR42851">
    <property type="entry name" value="ALDOLASE-RELATED"/>
    <property type="match status" value="1"/>
</dbReference>
<dbReference type="PANTHER" id="PTHR42851:SF4">
    <property type="entry name" value="PWWP DOMAIN-CONTAINING PROTEIN"/>
    <property type="match status" value="1"/>
</dbReference>
<accession>A0A6P3ZGH8</accession>
<keyword evidence="3" id="KW-1185">Reference proteome</keyword>
<reference evidence="4 5" key="1">
    <citation type="submission" date="2025-05" db="UniProtKB">
        <authorList>
            <consortium name="RefSeq"/>
        </authorList>
    </citation>
    <scope>IDENTIFICATION</scope>
    <source>
        <tissue evidence="4 5">Seedling</tissue>
    </source>
</reference>
<evidence type="ECO:0000313" key="3">
    <source>
        <dbReference type="Proteomes" id="UP001652623"/>
    </source>
</evidence>
<protein>
    <submittedName>
        <fullName evidence="4 5">Uncharacterized protein LOC107413676</fullName>
    </submittedName>
</protein>
<evidence type="ECO:0000313" key="5">
    <source>
        <dbReference type="RefSeq" id="XP_060675748.1"/>
    </source>
</evidence>
<feature type="region of interest" description="Disordered" evidence="1">
    <location>
        <begin position="487"/>
        <end position="513"/>
    </location>
</feature>
<evidence type="ECO:0000259" key="2">
    <source>
        <dbReference type="PROSITE" id="PS50812"/>
    </source>
</evidence>
<sequence length="1423" mass="154613">MVLEKYPDNNSMEETKDKDVSLVSASESTVTVSEHVTGETLADTVTCTVQGQIEGSLSEGVVAEEGETCNGEDIMVEVLGSDVYVGGVCTSGSGESLNDEMGHGGVMEVEVGSKEGADTLDGEAVGSDLQGPGVSDSVEERSQAAEAPAEVGVVTTDGGSEQAVEVATGSDQRKGGDGGETQDAGVASHVDGSSAVVDSTGGETQVVDVGDVEVDAKEEEIKGEMVEAVAGENHGTEDVNIQEVAVVDNTVSAPGVKDGLGGSSVGPSDGETQINVQEVTTTESVESVGELVKEGVDEAGKSIGDGADTPDELKTQKVGVKDDEVWNPGIETMVVCSSATVEDTNVQTQIHKDKASVVVNEEGLNTEEQREIAVVGEFAAADKEGHLGSNVAVTENDATIESLGQKLENKQVNIDLLGDSNKNNSNMHASDSDCSSLHTQVVVEGQVAVTDRVLSNAGETIAFDTSQVEPNTRQDMEIDDKVNDAEQVDTDRNHDKVVISKSEGPGSGESDQLLKSEDYIEKGVTDDVLPVDADTAPETEAKEKVAVANHVGLHVEQQIEVENKHENGEEVAGLTENQVDLHTDMTSSCQPLQVQTEVTALNENVSINTKVEAPDSVDKVCSRNDQNSKTETMWRSTETDGDAADYGDVAPMDADEVLNSAIEVPRCQEVDQKLNIKEVLDKHKASDSAVTEINIASDVGVEEKVADPEEVGLHGEQDSEVEKEAIDSEQLKTDEDKIVAWEAELPGSSSVVNQPKYDLPPESEGVFSVSDIVWGKVKSHPWWPGQIFDFTDASERAMKYHKKDCFLVAYFGDRTFAWNDHYNLKSFRTHFSQIEKQCNSETFQNAVNCALKEVSRRIELGLACSCIPKDSYDKIKFQIVENAGIRQESSRRDGTDDSTASSSSFQADKLIQYIKELAQSSSGGCDRLELVIAKAQLLAFYRLKGYSSLPEFQFCGSLVENDTDTSLMEDKIHSSEVNESANLICKDDGQIASGQEMLIQHSSSHKRKHNLRDGVYPKIKERSLTELMGGGDSPDGELGSSKKRKGADADDTTMLDGRKTIAVAKVSSSTPSIPKQSFKIGECMRRAASQLTGSPIMKSNNDRFQKLDGSADGYDISYQSPEDAYRGRMIDPAEYSSLDELLLQLQFAAQDPMSEDSFSNIVVSFFSDFRNSVVQGQCPGMEQFVMDKVTGKRKKVSHSIFGSPETFEFDDMSDTYWTDRVIQNGSEEQASRGNRKKDNQLVLAQPDKPQENRRPYSRKRYSNGNHVLAVEKPVGYVDENAPAELIMNFSEMRAVPSEAVLNRMFKRFGPLKESETEVDRESSRARVIFKKSSDAEVACSSAEKFNIFGPTMVNYQLSYTPTIPFKAPPVVSTQDHEMQLDLSTHDHDMQLDLSTHDHEMQLDLSTHDHDMQLDLSAFEVNLV</sequence>
<organism evidence="3 4">
    <name type="scientific">Ziziphus jujuba</name>
    <name type="common">Chinese jujube</name>
    <name type="synonym">Ziziphus sativa</name>
    <dbReference type="NCBI Taxonomy" id="326968"/>
    <lineage>
        <taxon>Eukaryota</taxon>
        <taxon>Viridiplantae</taxon>
        <taxon>Streptophyta</taxon>
        <taxon>Embryophyta</taxon>
        <taxon>Tracheophyta</taxon>
        <taxon>Spermatophyta</taxon>
        <taxon>Magnoliopsida</taxon>
        <taxon>eudicotyledons</taxon>
        <taxon>Gunneridae</taxon>
        <taxon>Pentapetalae</taxon>
        <taxon>rosids</taxon>
        <taxon>fabids</taxon>
        <taxon>Rosales</taxon>
        <taxon>Rhamnaceae</taxon>
        <taxon>Paliureae</taxon>
        <taxon>Ziziphus</taxon>
    </lineage>
</organism>
<dbReference type="FunCoup" id="A0A6P3ZGH8">
    <property type="interactions" value="201"/>
</dbReference>
<gene>
    <name evidence="4 5" type="primary">LOC107413676</name>
</gene>
<dbReference type="SUPFAM" id="SSF63748">
    <property type="entry name" value="Tudor/PWWP/MBT"/>
    <property type="match status" value="1"/>
</dbReference>
<feature type="region of interest" description="Disordered" evidence="1">
    <location>
        <begin position="707"/>
        <end position="728"/>
    </location>
</feature>
<feature type="domain" description="PWWP" evidence="2">
    <location>
        <begin position="769"/>
        <end position="818"/>
    </location>
</feature>
<feature type="region of interest" description="Disordered" evidence="1">
    <location>
        <begin position="618"/>
        <end position="645"/>
    </location>
</feature>
<dbReference type="RefSeq" id="XP_060675748.1">
    <property type="nucleotide sequence ID" value="XM_060819765.1"/>
</dbReference>
<name>A0A6P3ZGH8_ZIZJJ</name>
<dbReference type="InterPro" id="IPR000313">
    <property type="entry name" value="PWWP_dom"/>
</dbReference>
<feature type="region of interest" description="Disordered" evidence="1">
    <location>
        <begin position="1024"/>
        <end position="1054"/>
    </location>
</feature>
<dbReference type="CDD" id="cd05162">
    <property type="entry name" value="PWWP"/>
    <property type="match status" value="1"/>
</dbReference>
<dbReference type="Pfam" id="PF00855">
    <property type="entry name" value="PWWP"/>
    <property type="match status" value="1"/>
</dbReference>
<dbReference type="InterPro" id="IPR053063">
    <property type="entry name" value="PWWP_domain_containing_PDP"/>
</dbReference>
<proteinExistence type="predicted"/>
<evidence type="ECO:0000313" key="4">
    <source>
        <dbReference type="RefSeq" id="XP_015877174.3"/>
    </source>
</evidence>
<feature type="compositionally biased region" description="Basic and acidic residues" evidence="1">
    <location>
        <begin position="618"/>
        <end position="628"/>
    </location>
</feature>
<dbReference type="InParanoid" id="A0A6P3ZGH8"/>
<dbReference type="Gene3D" id="2.30.30.140">
    <property type="match status" value="1"/>
</dbReference>
<dbReference type="RefSeq" id="XP_015877174.3">
    <property type="nucleotide sequence ID" value="XM_016021688.4"/>
</dbReference>
<feature type="region of interest" description="Disordered" evidence="1">
    <location>
        <begin position="1226"/>
        <end position="1259"/>
    </location>
</feature>
<dbReference type="PROSITE" id="PS50812">
    <property type="entry name" value="PWWP"/>
    <property type="match status" value="1"/>
</dbReference>
<feature type="region of interest" description="Disordered" evidence="1">
    <location>
        <begin position="1"/>
        <end position="22"/>
    </location>
</feature>
<dbReference type="SMART" id="SM00293">
    <property type="entry name" value="PWWP"/>
    <property type="match status" value="1"/>
</dbReference>
<dbReference type="KEGG" id="zju:107413676"/>
<dbReference type="Proteomes" id="UP001652623">
    <property type="component" value="Chromosome 8"/>
</dbReference>
<dbReference type="GeneID" id="107413676"/>
<feature type="compositionally biased region" description="Basic and acidic residues" evidence="1">
    <location>
        <begin position="487"/>
        <end position="498"/>
    </location>
</feature>
<feature type="region of interest" description="Disordered" evidence="1">
    <location>
        <begin position="118"/>
        <end position="186"/>
    </location>
</feature>
<evidence type="ECO:0000256" key="1">
    <source>
        <dbReference type="SAM" id="MobiDB-lite"/>
    </source>
</evidence>